<evidence type="ECO:0000256" key="1">
    <source>
        <dbReference type="ARBA" id="ARBA00022801"/>
    </source>
</evidence>
<keyword evidence="1 3" id="KW-0378">Hydrolase</keyword>
<dbReference type="EMBL" id="VNJK01000001">
    <property type="protein sequence ID" value="TVX93769.1"/>
    <property type="molecule type" value="Genomic_DNA"/>
</dbReference>
<sequence length="236" mass="27133">MNLLSKMAHHYGLNIHFLDSFNDADPSLTPIVICPGLSETAEEYVDLLQFLLPRRGIVLSFRGRGQSDTPQEGYDLKHHVSDIEAVVKEAGVEYFHLFAYSRGVPYALEYANQHTPLIASMIMQDYPPEHKAMSTEWADDYINNYLIPVDREMNIRQETVRGIQRESTQKSISVDFDRPVLVNRGLLKGSLLTDDNLDLYKKQFPHLQLHEFMKSGHDIRRTEKAAFYSVINDFLS</sequence>
<comment type="caution">
    <text evidence="3">The sequence shown here is derived from an EMBL/GenBank/DDBJ whole genome shotgun (WGS) entry which is preliminary data.</text>
</comment>
<dbReference type="RefSeq" id="WP_144990577.1">
    <property type="nucleotide sequence ID" value="NZ_VNJK01000001.1"/>
</dbReference>
<dbReference type="InterPro" id="IPR029058">
    <property type="entry name" value="AB_hydrolase_fold"/>
</dbReference>
<dbReference type="OrthoDB" id="2645723at2"/>
<dbReference type="SUPFAM" id="SSF53474">
    <property type="entry name" value="alpha/beta-Hydrolases"/>
    <property type="match status" value="1"/>
</dbReference>
<evidence type="ECO:0000313" key="4">
    <source>
        <dbReference type="Proteomes" id="UP000318102"/>
    </source>
</evidence>
<evidence type="ECO:0000313" key="3">
    <source>
        <dbReference type="EMBL" id="TVX93769.1"/>
    </source>
</evidence>
<evidence type="ECO:0000259" key="2">
    <source>
        <dbReference type="Pfam" id="PF00561"/>
    </source>
</evidence>
<dbReference type="AlphaFoldDB" id="A0A559J1K6"/>
<protein>
    <submittedName>
        <fullName evidence="3">Alpha/beta hydrolase</fullName>
    </submittedName>
</protein>
<dbReference type="InterPro" id="IPR000073">
    <property type="entry name" value="AB_hydrolase_1"/>
</dbReference>
<name>A0A559J1K6_9BACL</name>
<reference evidence="3 4" key="1">
    <citation type="submission" date="2019-07" db="EMBL/GenBank/DDBJ databases">
        <authorList>
            <person name="Kim J."/>
        </authorList>
    </citation>
    <scope>NUCLEOTIDE SEQUENCE [LARGE SCALE GENOMIC DNA]</scope>
    <source>
        <strain evidence="3 4">N4</strain>
    </source>
</reference>
<dbReference type="Pfam" id="PF00561">
    <property type="entry name" value="Abhydrolase_1"/>
    <property type="match status" value="1"/>
</dbReference>
<dbReference type="GO" id="GO:0016787">
    <property type="term" value="F:hydrolase activity"/>
    <property type="evidence" value="ECO:0007669"/>
    <property type="project" value="UniProtKB-KW"/>
</dbReference>
<dbReference type="GO" id="GO:0016020">
    <property type="term" value="C:membrane"/>
    <property type="evidence" value="ECO:0007669"/>
    <property type="project" value="TreeGrafter"/>
</dbReference>
<feature type="domain" description="AB hydrolase-1" evidence="2">
    <location>
        <begin position="30"/>
        <end position="140"/>
    </location>
</feature>
<dbReference type="InterPro" id="IPR050266">
    <property type="entry name" value="AB_hydrolase_sf"/>
</dbReference>
<dbReference type="PANTHER" id="PTHR43798">
    <property type="entry name" value="MONOACYLGLYCEROL LIPASE"/>
    <property type="match status" value="1"/>
</dbReference>
<dbReference type="PANTHER" id="PTHR43798:SF31">
    <property type="entry name" value="AB HYDROLASE SUPERFAMILY PROTEIN YCLE"/>
    <property type="match status" value="1"/>
</dbReference>
<dbReference type="Proteomes" id="UP000318102">
    <property type="component" value="Unassembled WGS sequence"/>
</dbReference>
<proteinExistence type="predicted"/>
<dbReference type="Gene3D" id="3.40.50.1820">
    <property type="entry name" value="alpha/beta hydrolase"/>
    <property type="match status" value="1"/>
</dbReference>
<gene>
    <name evidence="3" type="ORF">FPZ44_12310</name>
</gene>
<accession>A0A559J1K6</accession>
<keyword evidence="4" id="KW-1185">Reference proteome</keyword>
<organism evidence="3 4">
    <name type="scientific">Paenibacillus agilis</name>
    <dbReference type="NCBI Taxonomy" id="3020863"/>
    <lineage>
        <taxon>Bacteria</taxon>
        <taxon>Bacillati</taxon>
        <taxon>Bacillota</taxon>
        <taxon>Bacilli</taxon>
        <taxon>Bacillales</taxon>
        <taxon>Paenibacillaceae</taxon>
        <taxon>Paenibacillus</taxon>
    </lineage>
</organism>